<feature type="transmembrane region" description="Helical" evidence="7">
    <location>
        <begin position="224"/>
        <end position="245"/>
    </location>
</feature>
<dbReference type="InterPro" id="IPR000620">
    <property type="entry name" value="EamA_dom"/>
</dbReference>
<evidence type="ECO:0000256" key="4">
    <source>
        <dbReference type="ARBA" id="ARBA00022989"/>
    </source>
</evidence>
<evidence type="ECO:0000256" key="7">
    <source>
        <dbReference type="SAM" id="Phobius"/>
    </source>
</evidence>
<feature type="transmembrane region" description="Helical" evidence="7">
    <location>
        <begin position="315"/>
        <end position="333"/>
    </location>
</feature>
<feature type="transmembrane region" description="Helical" evidence="7">
    <location>
        <begin position="290"/>
        <end position="309"/>
    </location>
</feature>
<feature type="transmembrane region" description="Helical" evidence="7">
    <location>
        <begin position="109"/>
        <end position="129"/>
    </location>
</feature>
<feature type="transmembrane region" description="Helical" evidence="7">
    <location>
        <begin position="41"/>
        <end position="58"/>
    </location>
</feature>
<dbReference type="Pfam" id="PF00892">
    <property type="entry name" value="EamA"/>
    <property type="match status" value="2"/>
</dbReference>
<keyword evidence="4 7" id="KW-1133">Transmembrane helix</keyword>
<comment type="caution">
    <text evidence="9">The sequence shown here is derived from an EMBL/GenBank/DDBJ whole genome shotgun (WGS) entry which is preliminary data.</text>
</comment>
<feature type="transmembrane region" description="Helical" evidence="7">
    <location>
        <begin position="78"/>
        <end position="97"/>
    </location>
</feature>
<gene>
    <name evidence="9" type="ORF">ACFOGJ_21825</name>
</gene>
<comment type="subcellular location">
    <subcellularLocation>
        <location evidence="1">Cell membrane</location>
        <topology evidence="1">Multi-pass membrane protein</topology>
    </subcellularLocation>
</comment>
<dbReference type="Gene3D" id="1.10.3730.20">
    <property type="match status" value="1"/>
</dbReference>
<dbReference type="EMBL" id="JBHRTR010000034">
    <property type="protein sequence ID" value="MFC3229905.1"/>
    <property type="molecule type" value="Genomic_DNA"/>
</dbReference>
<evidence type="ECO:0000313" key="9">
    <source>
        <dbReference type="EMBL" id="MFC3229905.1"/>
    </source>
</evidence>
<evidence type="ECO:0000313" key="10">
    <source>
        <dbReference type="Proteomes" id="UP001595528"/>
    </source>
</evidence>
<sequence>MTTNANRPPDGGAAPPDSAPAAAAPAAGPPAAPAPAAPPPAALWLGLALAMGGAMLLANKGILAKLLYAEGVDVTTLVAVRSAAALPVFWIWAAMRLGWGRIVLRDRRGIAISAAAGLACYYVGALVNFESLRLIDASLERVLLYAYPSFVVLVEAIRRGQLPPRRTLLALAITYVGIVLAVGALDADLFDANAYGAALALASAVGFTFYFLANQAAAARIGSVRFTVFAMTAATAGLLAHFLALRPPLEELAGFTSTAWGLMALLVGAVTVLPLFMIAEGVRQLGAERAALVSTIGPPTTIVMAWIVLGEVLAPMQLLGAAAVIAGILVLEGRGLRGIRWNRKGEGTR</sequence>
<dbReference type="InterPro" id="IPR051258">
    <property type="entry name" value="Diverse_Substrate_Transporter"/>
</dbReference>
<feature type="transmembrane region" description="Helical" evidence="7">
    <location>
        <begin position="193"/>
        <end position="212"/>
    </location>
</feature>
<accession>A0ABV7L6B0</accession>
<feature type="region of interest" description="Disordered" evidence="6">
    <location>
        <begin position="1"/>
        <end position="33"/>
    </location>
</feature>
<dbReference type="PANTHER" id="PTHR42920">
    <property type="entry name" value="OS03G0707200 PROTEIN-RELATED"/>
    <property type="match status" value="1"/>
</dbReference>
<evidence type="ECO:0000256" key="1">
    <source>
        <dbReference type="ARBA" id="ARBA00004651"/>
    </source>
</evidence>
<evidence type="ECO:0000259" key="8">
    <source>
        <dbReference type="Pfam" id="PF00892"/>
    </source>
</evidence>
<keyword evidence="5 7" id="KW-0472">Membrane</keyword>
<name>A0ABV7L6B0_9PROT</name>
<evidence type="ECO:0000256" key="3">
    <source>
        <dbReference type="ARBA" id="ARBA00022692"/>
    </source>
</evidence>
<evidence type="ECO:0000256" key="5">
    <source>
        <dbReference type="ARBA" id="ARBA00023136"/>
    </source>
</evidence>
<feature type="domain" description="EamA" evidence="8">
    <location>
        <begin position="195"/>
        <end position="331"/>
    </location>
</feature>
<feature type="transmembrane region" description="Helical" evidence="7">
    <location>
        <begin position="169"/>
        <end position="187"/>
    </location>
</feature>
<protein>
    <submittedName>
        <fullName evidence="9">DMT family transporter</fullName>
    </submittedName>
</protein>
<feature type="compositionally biased region" description="Low complexity" evidence="6">
    <location>
        <begin position="8"/>
        <end position="26"/>
    </location>
</feature>
<feature type="domain" description="EamA" evidence="8">
    <location>
        <begin position="45"/>
        <end position="182"/>
    </location>
</feature>
<feature type="transmembrane region" description="Helical" evidence="7">
    <location>
        <begin position="257"/>
        <end position="278"/>
    </location>
</feature>
<proteinExistence type="predicted"/>
<evidence type="ECO:0000256" key="6">
    <source>
        <dbReference type="SAM" id="MobiDB-lite"/>
    </source>
</evidence>
<dbReference type="PANTHER" id="PTHR42920:SF5">
    <property type="entry name" value="EAMA DOMAIN-CONTAINING PROTEIN"/>
    <property type="match status" value="1"/>
</dbReference>
<reference evidence="10" key="1">
    <citation type="journal article" date="2019" name="Int. J. Syst. Evol. Microbiol.">
        <title>The Global Catalogue of Microorganisms (GCM) 10K type strain sequencing project: providing services to taxonomists for standard genome sequencing and annotation.</title>
        <authorList>
            <consortium name="The Broad Institute Genomics Platform"/>
            <consortium name="The Broad Institute Genome Sequencing Center for Infectious Disease"/>
            <person name="Wu L."/>
            <person name="Ma J."/>
        </authorList>
    </citation>
    <scope>NUCLEOTIDE SEQUENCE [LARGE SCALE GENOMIC DNA]</scope>
    <source>
        <strain evidence="10">KCTC 42964</strain>
    </source>
</reference>
<dbReference type="Proteomes" id="UP001595528">
    <property type="component" value="Unassembled WGS sequence"/>
</dbReference>
<evidence type="ECO:0000256" key="2">
    <source>
        <dbReference type="ARBA" id="ARBA00022475"/>
    </source>
</evidence>
<keyword evidence="10" id="KW-1185">Reference proteome</keyword>
<keyword evidence="3 7" id="KW-0812">Transmembrane</keyword>
<keyword evidence="2" id="KW-1003">Cell membrane</keyword>
<dbReference type="InterPro" id="IPR037185">
    <property type="entry name" value="EmrE-like"/>
</dbReference>
<dbReference type="SUPFAM" id="SSF103481">
    <property type="entry name" value="Multidrug resistance efflux transporter EmrE"/>
    <property type="match status" value="2"/>
</dbReference>
<organism evidence="9 10">
    <name type="scientific">Marinibaculum pumilum</name>
    <dbReference type="NCBI Taxonomy" id="1766165"/>
    <lineage>
        <taxon>Bacteria</taxon>
        <taxon>Pseudomonadati</taxon>
        <taxon>Pseudomonadota</taxon>
        <taxon>Alphaproteobacteria</taxon>
        <taxon>Rhodospirillales</taxon>
        <taxon>Rhodospirillaceae</taxon>
        <taxon>Marinibaculum</taxon>
    </lineage>
</organism>